<comment type="caution">
    <text evidence="2">The sequence shown here is derived from an EMBL/GenBank/DDBJ whole genome shotgun (WGS) entry which is preliminary data.</text>
</comment>
<evidence type="ECO:0000313" key="2">
    <source>
        <dbReference type="EMBL" id="MFC7139128.1"/>
    </source>
</evidence>
<accession>A0ABD5XVF2</accession>
<feature type="transmembrane region" description="Helical" evidence="1">
    <location>
        <begin position="213"/>
        <end position="233"/>
    </location>
</feature>
<feature type="transmembrane region" description="Helical" evidence="1">
    <location>
        <begin position="144"/>
        <end position="161"/>
    </location>
</feature>
<sequence>MSATLSRWSRALVAVGVCWLVGWQAAALAGFPRRTTVTLGLYGFVLHVVFGKAYSLVPSYFDRALAWPHAPAVTLPLVVVGSAGLAAEPVDGIPAVVGAVGAWSWALGVAVFLGTLAWTLRDNLSGAETGTGDHNADRRRIDRAANLFVPVVFAYLAVGSWETLAARAAVSPLIDGYPPRATHLLAAGGAALLVFAVGFRLLPRFLVAGLPDWVPWVVLPTGALGPALLAAGLPAGTVFRTGAVVEAVAVVGFAAAYAHLYRSSDRERVGFYGPLVGAGFGVLAVGLGLSFAFWPVDPTLVAAHYRLNLLGFLGLTIVGVTFQFYPPTVGRFPGAGDDLALAALAALTGGLLVEVAGAVVSAPLAVSGGRALALLGAVAYAYLVLGVFLQRARE</sequence>
<evidence type="ECO:0000313" key="3">
    <source>
        <dbReference type="Proteomes" id="UP001596432"/>
    </source>
</evidence>
<feature type="transmembrane region" description="Helical" evidence="1">
    <location>
        <begin position="307"/>
        <end position="327"/>
    </location>
</feature>
<dbReference type="AlphaFoldDB" id="A0ABD5XVF2"/>
<evidence type="ECO:0000256" key="1">
    <source>
        <dbReference type="SAM" id="Phobius"/>
    </source>
</evidence>
<protein>
    <submittedName>
        <fullName evidence="2">Uncharacterized protein</fullName>
    </submittedName>
</protein>
<name>A0ABD5XVF2_9EURY</name>
<feature type="transmembrane region" description="Helical" evidence="1">
    <location>
        <begin position="181"/>
        <end position="201"/>
    </location>
</feature>
<feature type="transmembrane region" description="Helical" evidence="1">
    <location>
        <begin position="239"/>
        <end position="260"/>
    </location>
</feature>
<dbReference type="Proteomes" id="UP001596432">
    <property type="component" value="Unassembled WGS sequence"/>
</dbReference>
<feature type="transmembrane region" description="Helical" evidence="1">
    <location>
        <begin position="272"/>
        <end position="295"/>
    </location>
</feature>
<dbReference type="EMBL" id="JBHTAS010000001">
    <property type="protein sequence ID" value="MFC7139128.1"/>
    <property type="molecule type" value="Genomic_DNA"/>
</dbReference>
<organism evidence="2 3">
    <name type="scientific">Halosimplex aquaticum</name>
    <dbReference type="NCBI Taxonomy" id="3026162"/>
    <lineage>
        <taxon>Archaea</taxon>
        <taxon>Methanobacteriati</taxon>
        <taxon>Methanobacteriota</taxon>
        <taxon>Stenosarchaea group</taxon>
        <taxon>Halobacteria</taxon>
        <taxon>Halobacteriales</taxon>
        <taxon>Haloarculaceae</taxon>
        <taxon>Halosimplex</taxon>
    </lineage>
</organism>
<dbReference type="GeneID" id="78819378"/>
<reference evidence="2 3" key="1">
    <citation type="journal article" date="2019" name="Int. J. Syst. Evol. Microbiol.">
        <title>The Global Catalogue of Microorganisms (GCM) 10K type strain sequencing project: providing services to taxonomists for standard genome sequencing and annotation.</title>
        <authorList>
            <consortium name="The Broad Institute Genomics Platform"/>
            <consortium name="The Broad Institute Genome Sequencing Center for Infectious Disease"/>
            <person name="Wu L."/>
            <person name="Ma J."/>
        </authorList>
    </citation>
    <scope>NUCLEOTIDE SEQUENCE [LARGE SCALE GENOMIC DNA]</scope>
    <source>
        <strain evidence="2 3">XZYJT29</strain>
    </source>
</reference>
<keyword evidence="3" id="KW-1185">Reference proteome</keyword>
<feature type="transmembrane region" description="Helical" evidence="1">
    <location>
        <begin position="39"/>
        <end position="57"/>
    </location>
</feature>
<keyword evidence="1" id="KW-0812">Transmembrane</keyword>
<dbReference type="RefSeq" id="WP_274324727.1">
    <property type="nucleotide sequence ID" value="NZ_CP118158.1"/>
</dbReference>
<feature type="transmembrane region" description="Helical" evidence="1">
    <location>
        <begin position="64"/>
        <end position="87"/>
    </location>
</feature>
<keyword evidence="1" id="KW-0472">Membrane</keyword>
<feature type="transmembrane region" description="Helical" evidence="1">
    <location>
        <begin position="371"/>
        <end position="389"/>
    </location>
</feature>
<proteinExistence type="predicted"/>
<feature type="transmembrane region" description="Helical" evidence="1">
    <location>
        <begin position="93"/>
        <end position="118"/>
    </location>
</feature>
<gene>
    <name evidence="2" type="ORF">ACFQMA_04655</name>
</gene>
<keyword evidence="1" id="KW-1133">Transmembrane helix</keyword>
<feature type="transmembrane region" description="Helical" evidence="1">
    <location>
        <begin position="339"/>
        <end position="365"/>
    </location>
</feature>